<evidence type="ECO:0000259" key="1">
    <source>
        <dbReference type="Pfam" id="PF04669"/>
    </source>
</evidence>
<comment type="caution">
    <text evidence="2">The sequence shown here is derived from an EMBL/GenBank/DDBJ whole genome shotgun (WGS) entry which is preliminary data.</text>
</comment>
<feature type="domain" description="Polysaccharide biosynthesis" evidence="1">
    <location>
        <begin position="31"/>
        <end position="153"/>
    </location>
</feature>
<dbReference type="GO" id="GO:0005737">
    <property type="term" value="C:cytoplasm"/>
    <property type="evidence" value="ECO:0007669"/>
    <property type="project" value="TreeGrafter"/>
</dbReference>
<dbReference type="EMBL" id="JAODUP010000872">
    <property type="protein sequence ID" value="KAK2143158.1"/>
    <property type="molecule type" value="Genomic_DNA"/>
</dbReference>
<protein>
    <recommendedName>
        <fullName evidence="1">Polysaccharide biosynthesis domain-containing protein</fullName>
    </recommendedName>
</protein>
<evidence type="ECO:0000313" key="3">
    <source>
        <dbReference type="Proteomes" id="UP001208570"/>
    </source>
</evidence>
<proteinExistence type="predicted"/>
<dbReference type="InterPro" id="IPR021148">
    <property type="entry name" value="Polysacc_synth_dom"/>
</dbReference>
<dbReference type="PANTHER" id="PTHR13410:SF9">
    <property type="entry name" value="PROTEIN PBDC1"/>
    <property type="match status" value="1"/>
</dbReference>
<gene>
    <name evidence="2" type="ORF">LSH36_872g01060</name>
</gene>
<dbReference type="PANTHER" id="PTHR13410">
    <property type="entry name" value="PROTEIN PBDC1"/>
    <property type="match status" value="1"/>
</dbReference>
<keyword evidence="3" id="KW-1185">Reference proteome</keyword>
<dbReference type="InterPro" id="IPR023139">
    <property type="entry name" value="PBDC1-like_dom_sf"/>
</dbReference>
<evidence type="ECO:0000313" key="2">
    <source>
        <dbReference type="EMBL" id="KAK2143158.1"/>
    </source>
</evidence>
<organism evidence="2 3">
    <name type="scientific">Paralvinella palmiformis</name>
    <dbReference type="NCBI Taxonomy" id="53620"/>
    <lineage>
        <taxon>Eukaryota</taxon>
        <taxon>Metazoa</taxon>
        <taxon>Spiralia</taxon>
        <taxon>Lophotrochozoa</taxon>
        <taxon>Annelida</taxon>
        <taxon>Polychaeta</taxon>
        <taxon>Sedentaria</taxon>
        <taxon>Canalipalpata</taxon>
        <taxon>Terebellida</taxon>
        <taxon>Terebelliformia</taxon>
        <taxon>Alvinellidae</taxon>
        <taxon>Paralvinella</taxon>
    </lineage>
</organism>
<dbReference type="AlphaFoldDB" id="A0AAD9IZD0"/>
<accession>A0AAD9IZD0</accession>
<dbReference type="Proteomes" id="UP001208570">
    <property type="component" value="Unassembled WGS sequence"/>
</dbReference>
<dbReference type="InterPro" id="IPR008476">
    <property type="entry name" value="PBDC1_metazoa/fungi"/>
</dbReference>
<dbReference type="Gene3D" id="1.10.3560.10">
    <property type="entry name" value="yst0336 like domain"/>
    <property type="match status" value="1"/>
</dbReference>
<dbReference type="Pfam" id="PF04669">
    <property type="entry name" value="PBDC1"/>
    <property type="match status" value="1"/>
</dbReference>
<name>A0AAD9IZD0_9ANNE</name>
<reference evidence="2" key="1">
    <citation type="journal article" date="2023" name="Mol. Biol. Evol.">
        <title>Third-Generation Sequencing Reveals the Adaptive Role of the Epigenome in Three Deep-Sea Polychaetes.</title>
        <authorList>
            <person name="Perez M."/>
            <person name="Aroh O."/>
            <person name="Sun Y."/>
            <person name="Lan Y."/>
            <person name="Juniper S.K."/>
            <person name="Young C.R."/>
            <person name="Angers B."/>
            <person name="Qian P.Y."/>
        </authorList>
    </citation>
    <scope>NUCLEOTIDE SEQUENCE</scope>
    <source>
        <strain evidence="2">P08H-3</strain>
    </source>
</reference>
<sequence length="177" mass="20414">MSIDSLNASEIVNIADYLKQPAENYVNDESVELQWALKAFHHAETYFNLISAVDPMFLKLTRVDDVIYQTFREDFPDLDVRIVNDDELKSKEGKEKWREFCNKFEGKVEDFNMGTLLRLDCGNDVSDENTTLVPRIQFLAIEIARNKEGLNGCLREKYGKKINKSEPNKNRNPESGS</sequence>